<dbReference type="OrthoDB" id="5865007at2"/>
<dbReference type="STRING" id="1760988.SAMN02949497_0036"/>
<evidence type="ECO:0000256" key="4">
    <source>
        <dbReference type="SAM" id="MobiDB-lite"/>
    </source>
</evidence>
<dbReference type="PROSITE" id="PS51257">
    <property type="entry name" value="PROKAR_LIPOPROTEIN"/>
    <property type="match status" value="1"/>
</dbReference>
<proteinExistence type="inferred from homology"/>
<gene>
    <name evidence="5" type="ORF">SAMN02949497_0036</name>
</gene>
<dbReference type="InterPro" id="IPR023214">
    <property type="entry name" value="HAD_sf"/>
</dbReference>
<dbReference type="SUPFAM" id="SSF56784">
    <property type="entry name" value="HAD-like"/>
    <property type="match status" value="1"/>
</dbReference>
<name>A0A1Y6D4A1_9GAMM</name>
<feature type="region of interest" description="Disordered" evidence="4">
    <location>
        <begin position="36"/>
        <end position="57"/>
    </location>
</feature>
<evidence type="ECO:0000256" key="3">
    <source>
        <dbReference type="RuleBase" id="RU368077"/>
    </source>
</evidence>
<dbReference type="PRINTS" id="PR00413">
    <property type="entry name" value="HADHALOGNASE"/>
</dbReference>
<dbReference type="PANTHER" id="PTHR43316">
    <property type="entry name" value="HYDROLASE, HALOACID DELAHOGENASE-RELATED"/>
    <property type="match status" value="1"/>
</dbReference>
<dbReference type="NCBIfam" id="TIGR01428">
    <property type="entry name" value="HAD_type_II"/>
    <property type="match status" value="1"/>
</dbReference>
<dbReference type="GO" id="GO:0018784">
    <property type="term" value="F:(S)-2-haloacid dehalogenase activity"/>
    <property type="evidence" value="ECO:0007669"/>
    <property type="project" value="UniProtKB-UniRule"/>
</dbReference>
<dbReference type="Gene3D" id="3.40.50.1000">
    <property type="entry name" value="HAD superfamily/HAD-like"/>
    <property type="match status" value="1"/>
</dbReference>
<sequence length="283" mass="31938">MTFNRKTLHRRDFVRYLGAWLGTAWLQGCATPPRPPACPETAAGAAPNAWTAPADAPAPGPRHTQVVLFDAFAVFDPRPVFRLAGELFPGSGPALAEEWRTRQFEYTWLRTASQRYKDFWAVTEDALRFACSKLALDLTDPKRERLMGAYLELRPWPDAPGALAALRDQGLRLAFLSNMTEPMLRSNARASGIERWFDEMLSTDRRATYKPHPQAYALGMEAFGVRREEAVFVAFAGWDAAGAKWFGYPTFWNNRLRMQQERLDVEVDAQGPTLDALLPFVRA</sequence>
<comment type="similarity">
    <text evidence="1 3">Belongs to the HAD-like hydrolase superfamily. S-2-haloalkanoic acid dehalogenase family.</text>
</comment>
<keyword evidence="6" id="KW-1185">Reference proteome</keyword>
<dbReference type="Proteomes" id="UP000192923">
    <property type="component" value="Unassembled WGS sequence"/>
</dbReference>
<dbReference type="Gene3D" id="1.10.150.240">
    <property type="entry name" value="Putative phosphatase, domain 2"/>
    <property type="match status" value="1"/>
</dbReference>
<evidence type="ECO:0000313" key="5">
    <source>
        <dbReference type="EMBL" id="SMF97779.1"/>
    </source>
</evidence>
<feature type="compositionally biased region" description="Low complexity" evidence="4">
    <location>
        <begin position="39"/>
        <end position="57"/>
    </location>
</feature>
<dbReference type="Pfam" id="PF00702">
    <property type="entry name" value="Hydrolase"/>
    <property type="match status" value="1"/>
</dbReference>
<dbReference type="EMBL" id="FXAM01000004">
    <property type="protein sequence ID" value="SMF97779.1"/>
    <property type="molecule type" value="Genomic_DNA"/>
</dbReference>
<keyword evidence="2 3" id="KW-0378">Hydrolase</keyword>
<evidence type="ECO:0000313" key="6">
    <source>
        <dbReference type="Proteomes" id="UP000192923"/>
    </source>
</evidence>
<dbReference type="CDD" id="cd02588">
    <property type="entry name" value="HAD_L2-DEX"/>
    <property type="match status" value="1"/>
</dbReference>
<dbReference type="InterPro" id="IPR006311">
    <property type="entry name" value="TAT_signal"/>
</dbReference>
<dbReference type="NCBIfam" id="TIGR01493">
    <property type="entry name" value="HAD-SF-IA-v2"/>
    <property type="match status" value="1"/>
</dbReference>
<comment type="catalytic activity">
    <reaction evidence="3">
        <text>an (S)-2-haloacid + H2O = a (2R)-2-hydroxycarboxylate + a halide anion + H(+)</text>
        <dbReference type="Rhea" id="RHEA:11192"/>
        <dbReference type="ChEBI" id="CHEBI:15377"/>
        <dbReference type="ChEBI" id="CHEBI:15378"/>
        <dbReference type="ChEBI" id="CHEBI:16042"/>
        <dbReference type="ChEBI" id="CHEBI:58314"/>
        <dbReference type="ChEBI" id="CHEBI:137405"/>
        <dbReference type="EC" id="3.8.1.2"/>
    </reaction>
</comment>
<comment type="function">
    <text evidence="3">Catalyzes the hydrolytic dehalogenation of small (S)-2-haloalkanoic acids to yield the corresponding (R)-2-hydroxyalkanoic acids.</text>
</comment>
<evidence type="ECO:0000256" key="2">
    <source>
        <dbReference type="ARBA" id="ARBA00022801"/>
    </source>
</evidence>
<dbReference type="EC" id="3.8.1.2" evidence="3"/>
<dbReference type="InterPro" id="IPR006328">
    <property type="entry name" value="2-HAD"/>
</dbReference>
<reference evidence="5 6" key="1">
    <citation type="submission" date="2016-12" db="EMBL/GenBank/DDBJ databases">
        <authorList>
            <person name="Song W.-J."/>
            <person name="Kurnit D.M."/>
        </authorList>
    </citation>
    <scope>NUCLEOTIDE SEQUENCE [LARGE SCALE GENOMIC DNA]</scope>
    <source>
        <strain evidence="5 6">175</strain>
    </source>
</reference>
<organism evidence="5 6">
    <name type="scientific">Methylomagnum ishizawai</name>
    <dbReference type="NCBI Taxonomy" id="1760988"/>
    <lineage>
        <taxon>Bacteria</taxon>
        <taxon>Pseudomonadati</taxon>
        <taxon>Pseudomonadota</taxon>
        <taxon>Gammaproteobacteria</taxon>
        <taxon>Methylococcales</taxon>
        <taxon>Methylococcaceae</taxon>
        <taxon>Methylomagnum</taxon>
    </lineage>
</organism>
<dbReference type="RefSeq" id="WP_085216797.1">
    <property type="nucleotide sequence ID" value="NZ_FXAM01000004.1"/>
</dbReference>
<dbReference type="InterPro" id="IPR006439">
    <property type="entry name" value="HAD-SF_hydro_IA"/>
</dbReference>
<dbReference type="InterPro" id="IPR051540">
    <property type="entry name" value="S-2-haloacid_dehalogenase"/>
</dbReference>
<dbReference type="PROSITE" id="PS51318">
    <property type="entry name" value="TAT"/>
    <property type="match status" value="1"/>
</dbReference>
<dbReference type="InterPro" id="IPR023198">
    <property type="entry name" value="PGP-like_dom2"/>
</dbReference>
<accession>A0A1Y6D4A1</accession>
<evidence type="ECO:0000256" key="1">
    <source>
        <dbReference type="ARBA" id="ARBA00008106"/>
    </source>
</evidence>
<protein>
    <recommendedName>
        <fullName evidence="3">(S)-2-haloacid dehalogenase</fullName>
        <ecNumber evidence="3">3.8.1.2</ecNumber>
    </recommendedName>
    <alternativeName>
        <fullName evidence="3">2-haloalkanoic acid dehalogenase</fullName>
    </alternativeName>
    <alternativeName>
        <fullName evidence="3">Halocarboxylic acid halidohydrolase</fullName>
    </alternativeName>
    <alternativeName>
        <fullName evidence="3">L-2-haloacid dehalogenase</fullName>
    </alternativeName>
</protein>
<dbReference type="InterPro" id="IPR036412">
    <property type="entry name" value="HAD-like_sf"/>
</dbReference>
<dbReference type="AlphaFoldDB" id="A0A1Y6D4A1"/>
<dbReference type="PANTHER" id="PTHR43316:SF3">
    <property type="entry name" value="HALOACID DEHALOGENASE, TYPE II (AFU_ORTHOLOGUE AFUA_2G07750)-RELATED"/>
    <property type="match status" value="1"/>
</dbReference>